<dbReference type="RefSeq" id="WP_145098153.1">
    <property type="nucleotide sequence ID" value="NZ_CP036274.1"/>
</dbReference>
<dbReference type="OrthoDB" id="9793552at2"/>
<evidence type="ECO:0000256" key="1">
    <source>
        <dbReference type="ARBA" id="ARBA00008918"/>
    </source>
</evidence>
<protein>
    <submittedName>
        <fullName evidence="3">Polyketide cyclase / dehydrase and lipid transport</fullName>
    </submittedName>
</protein>
<dbReference type="InterPro" id="IPR005031">
    <property type="entry name" value="COQ10_START"/>
</dbReference>
<dbReference type="Gene3D" id="3.30.530.20">
    <property type="match status" value="1"/>
</dbReference>
<feature type="domain" description="Coenzyme Q-binding protein COQ10 START" evidence="2">
    <location>
        <begin position="13"/>
        <end position="122"/>
    </location>
</feature>
<keyword evidence="4" id="KW-1185">Reference proteome</keyword>
<dbReference type="AlphaFoldDB" id="A0A517YM31"/>
<reference evidence="3 4" key="1">
    <citation type="submission" date="2019-02" db="EMBL/GenBank/DDBJ databases">
        <title>Deep-cultivation of Planctomycetes and their phenomic and genomic characterization uncovers novel biology.</title>
        <authorList>
            <person name="Wiegand S."/>
            <person name="Jogler M."/>
            <person name="Boedeker C."/>
            <person name="Pinto D."/>
            <person name="Vollmers J."/>
            <person name="Rivas-Marin E."/>
            <person name="Kohn T."/>
            <person name="Peeters S.H."/>
            <person name="Heuer A."/>
            <person name="Rast P."/>
            <person name="Oberbeckmann S."/>
            <person name="Bunk B."/>
            <person name="Jeske O."/>
            <person name="Meyerdierks A."/>
            <person name="Storesund J.E."/>
            <person name="Kallscheuer N."/>
            <person name="Luecker S."/>
            <person name="Lage O.M."/>
            <person name="Pohl T."/>
            <person name="Merkel B.J."/>
            <person name="Hornburger P."/>
            <person name="Mueller R.-W."/>
            <person name="Bruemmer F."/>
            <person name="Labrenz M."/>
            <person name="Spormann A.M."/>
            <person name="Op den Camp H."/>
            <person name="Overmann J."/>
            <person name="Amann R."/>
            <person name="Jetten M.S.M."/>
            <person name="Mascher T."/>
            <person name="Medema M.H."/>
            <person name="Devos D.P."/>
            <person name="Kaster A.-K."/>
            <person name="Ovreas L."/>
            <person name="Rohde M."/>
            <person name="Galperin M.Y."/>
            <person name="Jogler C."/>
        </authorList>
    </citation>
    <scope>NUCLEOTIDE SEQUENCE [LARGE SCALE GENOMIC DNA]</scope>
    <source>
        <strain evidence="3 4">ETA_A8</strain>
    </source>
</reference>
<accession>A0A517YM31</accession>
<sequence length="156" mass="18752">MSSTYVLERAQLIPRSRDEVFAFFADAGNLQMITPPWLHFRILTQLPLEMRTGALIEYRLRLYGLPIWWRTRIEEYEPCERFVDRQLRGPYKRWHHTHEFSETPAGTLMKDTVRYQLPFGPLGTLTHRLTVQRLLKRIFDFRYETIERHFAAAQVL</sequence>
<name>A0A517YM31_9BACT</name>
<dbReference type="Pfam" id="PF03364">
    <property type="entry name" value="Polyketide_cyc"/>
    <property type="match status" value="1"/>
</dbReference>
<dbReference type="KEGG" id="aagg:ETAA8_64320"/>
<comment type="similarity">
    <text evidence="1">Belongs to the ribosome association toxin RatA family.</text>
</comment>
<gene>
    <name evidence="3" type="ORF">ETAA8_64320</name>
</gene>
<dbReference type="Proteomes" id="UP000315017">
    <property type="component" value="Chromosome"/>
</dbReference>
<dbReference type="SUPFAM" id="SSF55961">
    <property type="entry name" value="Bet v1-like"/>
    <property type="match status" value="1"/>
</dbReference>
<dbReference type="InterPro" id="IPR023393">
    <property type="entry name" value="START-like_dom_sf"/>
</dbReference>
<evidence type="ECO:0000259" key="2">
    <source>
        <dbReference type="Pfam" id="PF03364"/>
    </source>
</evidence>
<organism evidence="3 4">
    <name type="scientific">Anatilimnocola aggregata</name>
    <dbReference type="NCBI Taxonomy" id="2528021"/>
    <lineage>
        <taxon>Bacteria</taxon>
        <taxon>Pseudomonadati</taxon>
        <taxon>Planctomycetota</taxon>
        <taxon>Planctomycetia</taxon>
        <taxon>Pirellulales</taxon>
        <taxon>Pirellulaceae</taxon>
        <taxon>Anatilimnocola</taxon>
    </lineage>
</organism>
<evidence type="ECO:0000313" key="4">
    <source>
        <dbReference type="Proteomes" id="UP000315017"/>
    </source>
</evidence>
<dbReference type="CDD" id="cd07820">
    <property type="entry name" value="SRPBCC_3"/>
    <property type="match status" value="1"/>
</dbReference>
<evidence type="ECO:0000313" key="3">
    <source>
        <dbReference type="EMBL" id="QDU31279.1"/>
    </source>
</evidence>
<proteinExistence type="inferred from homology"/>
<dbReference type="EMBL" id="CP036274">
    <property type="protein sequence ID" value="QDU31279.1"/>
    <property type="molecule type" value="Genomic_DNA"/>
</dbReference>